<sequence>MGDFSVQISNELVDRLLDNGERLKSKPRKIKPRVLKEVPPVQTKPVQTKPVDDSGAVKGPPPMGWPLPRPLYMPEATPSSSVNAELDTIRSVLAESEKVVGRLRIQEENMTNEVTQRAKELHEKEFKLPHQKPMLCLAESNACMECYKEHIKDPLKCAPIVKSFADCARRARQQVSSLENEH</sequence>
<proteinExistence type="predicted"/>
<dbReference type="Proteomes" id="UP001057402">
    <property type="component" value="Chromosome 4"/>
</dbReference>
<gene>
    <name evidence="1" type="ORF">MLD38_010927</name>
</gene>
<evidence type="ECO:0000313" key="1">
    <source>
        <dbReference type="EMBL" id="KAI4372728.1"/>
    </source>
</evidence>
<organism evidence="1 2">
    <name type="scientific">Melastoma candidum</name>
    <dbReference type="NCBI Taxonomy" id="119954"/>
    <lineage>
        <taxon>Eukaryota</taxon>
        <taxon>Viridiplantae</taxon>
        <taxon>Streptophyta</taxon>
        <taxon>Embryophyta</taxon>
        <taxon>Tracheophyta</taxon>
        <taxon>Spermatophyta</taxon>
        <taxon>Magnoliopsida</taxon>
        <taxon>eudicotyledons</taxon>
        <taxon>Gunneridae</taxon>
        <taxon>Pentapetalae</taxon>
        <taxon>rosids</taxon>
        <taxon>malvids</taxon>
        <taxon>Myrtales</taxon>
        <taxon>Melastomataceae</taxon>
        <taxon>Melastomatoideae</taxon>
        <taxon>Melastomateae</taxon>
        <taxon>Melastoma</taxon>
    </lineage>
</organism>
<reference evidence="2" key="1">
    <citation type="journal article" date="2023" name="Front. Plant Sci.">
        <title>Chromosomal-level genome assembly of Melastoma candidum provides insights into trichome evolution.</title>
        <authorList>
            <person name="Zhong Y."/>
            <person name="Wu W."/>
            <person name="Sun C."/>
            <person name="Zou P."/>
            <person name="Liu Y."/>
            <person name="Dai S."/>
            <person name="Zhou R."/>
        </authorList>
    </citation>
    <scope>NUCLEOTIDE SEQUENCE [LARGE SCALE GENOMIC DNA]</scope>
</reference>
<comment type="caution">
    <text evidence="1">The sequence shown here is derived from an EMBL/GenBank/DDBJ whole genome shotgun (WGS) entry which is preliminary data.</text>
</comment>
<dbReference type="EMBL" id="CM042883">
    <property type="protein sequence ID" value="KAI4372728.1"/>
    <property type="molecule type" value="Genomic_DNA"/>
</dbReference>
<name>A0ACB9R2J2_9MYRT</name>
<accession>A0ACB9R2J2</accession>
<keyword evidence="2" id="KW-1185">Reference proteome</keyword>
<protein>
    <submittedName>
        <fullName evidence="1">Uncharacterized protein</fullName>
    </submittedName>
</protein>
<evidence type="ECO:0000313" key="2">
    <source>
        <dbReference type="Proteomes" id="UP001057402"/>
    </source>
</evidence>